<evidence type="ECO:0000313" key="4">
    <source>
        <dbReference type="Proteomes" id="UP000530564"/>
    </source>
</evidence>
<name>A0A839ZXP4_9CAUL</name>
<evidence type="ECO:0000259" key="2">
    <source>
        <dbReference type="Pfam" id="PF02120"/>
    </source>
</evidence>
<feature type="compositionally biased region" description="Low complexity" evidence="1">
    <location>
        <begin position="168"/>
        <end position="180"/>
    </location>
</feature>
<organism evidence="3 4">
    <name type="scientific">Phenylobacterium haematophilum</name>
    <dbReference type="NCBI Taxonomy" id="98513"/>
    <lineage>
        <taxon>Bacteria</taxon>
        <taxon>Pseudomonadati</taxon>
        <taxon>Pseudomonadota</taxon>
        <taxon>Alphaproteobacteria</taxon>
        <taxon>Caulobacterales</taxon>
        <taxon>Caulobacteraceae</taxon>
        <taxon>Phenylobacterium</taxon>
    </lineage>
</organism>
<gene>
    <name evidence="3" type="ORF">GGQ61_000634</name>
</gene>
<dbReference type="EMBL" id="JACIDK010000001">
    <property type="protein sequence ID" value="MBB3889937.1"/>
    <property type="molecule type" value="Genomic_DNA"/>
</dbReference>
<reference evidence="3 4" key="1">
    <citation type="submission" date="2020-08" db="EMBL/GenBank/DDBJ databases">
        <title>Genomic Encyclopedia of Type Strains, Phase IV (KMG-IV): sequencing the most valuable type-strain genomes for metagenomic binning, comparative biology and taxonomic classification.</title>
        <authorList>
            <person name="Goeker M."/>
        </authorList>
    </citation>
    <scope>NUCLEOTIDE SEQUENCE [LARGE SCALE GENOMIC DNA]</scope>
    <source>
        <strain evidence="3 4">DSM 21793</strain>
    </source>
</reference>
<dbReference type="AlphaFoldDB" id="A0A839ZXP4"/>
<evidence type="ECO:0000313" key="3">
    <source>
        <dbReference type="EMBL" id="MBB3889937.1"/>
    </source>
</evidence>
<dbReference type="Proteomes" id="UP000530564">
    <property type="component" value="Unassembled WGS sequence"/>
</dbReference>
<protein>
    <recommendedName>
        <fullName evidence="2">Flagellar hook-length control protein-like C-terminal domain-containing protein</fullName>
    </recommendedName>
</protein>
<dbReference type="RefSeq" id="WP_183769854.1">
    <property type="nucleotide sequence ID" value="NZ_JACIDK010000001.1"/>
</dbReference>
<dbReference type="InterPro" id="IPR021136">
    <property type="entry name" value="Flagellar_hook_control-like_C"/>
</dbReference>
<dbReference type="Pfam" id="PF02120">
    <property type="entry name" value="Flg_hook"/>
    <property type="match status" value="1"/>
</dbReference>
<accession>A0A839ZXP4</accession>
<feature type="domain" description="Flagellar hook-length control protein-like C-terminal" evidence="2">
    <location>
        <begin position="253"/>
        <end position="326"/>
    </location>
</feature>
<feature type="region of interest" description="Disordered" evidence="1">
    <location>
        <begin position="153"/>
        <end position="180"/>
    </location>
</feature>
<keyword evidence="4" id="KW-1185">Reference proteome</keyword>
<proteinExistence type="predicted"/>
<comment type="caution">
    <text evidence="3">The sequence shown here is derived from an EMBL/GenBank/DDBJ whole genome shotgun (WGS) entry which is preliminary data.</text>
</comment>
<sequence length="343" mass="35468">MSITPIQGPLTPQVAIPVTPVRPVIPVTPPAAPSIDIDPGQVQSQILAQTAQQAAARQGGLAPLMADLTRAAGNPALPSPVRSAAAQVLAQATPFDARVGGADVAKALSQSGLFLEAKLAAAPQVSPMGQDMKAGLLVLRQALSAWLAGVPRTPDARAPARTPPPPYRAGGPRAQPAAAPSLPLDAAPSQIGQRLLAETESAVARQELLQIASMPAGEPVEAQVTRWMFEMPFTTPQGATVAQFEISRDGRGKGGEAQPTWRAAFSLDIEPLGPIHARVSLAGGQAIVGLWAERETGLARLEEGRELLGAAMARADFRAEIAVHAGAPRIAEPEAGRLVDQTS</sequence>
<evidence type="ECO:0000256" key="1">
    <source>
        <dbReference type="SAM" id="MobiDB-lite"/>
    </source>
</evidence>